<evidence type="ECO:0000313" key="2">
    <source>
        <dbReference type="EMBL" id="KDP42328.1"/>
    </source>
</evidence>
<dbReference type="GO" id="GO:0004864">
    <property type="term" value="F:protein phosphatase inhibitor activity"/>
    <property type="evidence" value="ECO:0007669"/>
    <property type="project" value="TreeGrafter"/>
</dbReference>
<gene>
    <name evidence="2" type="ORF">JCGZ_02801</name>
</gene>
<dbReference type="PANTHER" id="PTHR31213">
    <property type="entry name" value="OS08G0374000 PROTEIN-RELATED"/>
    <property type="match status" value="1"/>
</dbReference>
<dbReference type="GO" id="GO:0005634">
    <property type="term" value="C:nucleus"/>
    <property type="evidence" value="ECO:0007669"/>
    <property type="project" value="TreeGrafter"/>
</dbReference>
<dbReference type="AlphaFoldDB" id="A0A067L537"/>
<dbReference type="Gene3D" id="3.30.530.20">
    <property type="match status" value="1"/>
</dbReference>
<dbReference type="GO" id="GO:0009738">
    <property type="term" value="P:abscisic acid-activated signaling pathway"/>
    <property type="evidence" value="ECO:0007669"/>
    <property type="project" value="TreeGrafter"/>
</dbReference>
<keyword evidence="3" id="KW-1185">Reference proteome</keyword>
<evidence type="ECO:0008006" key="4">
    <source>
        <dbReference type="Google" id="ProtNLM"/>
    </source>
</evidence>
<accession>A0A067L537</accession>
<dbReference type="SUPFAM" id="SSF55961">
    <property type="entry name" value="Bet v1-like"/>
    <property type="match status" value="1"/>
</dbReference>
<sequence length="185" mass="20487">MRFAGKPIGTVGFVIGSEPEPDGSKPEPEPANFGSVPVPAFLEPEPPVPEPEPPVPEPWPCLPKPFKIENINQIFEKCTLLEDVLSHVKERVDAVDEENFIFEYSIIEGDPALINSNLVEKMSYHVKFENSPDGGTTCKRACKAYVTDGAEGKEDEIRACQVYTTQLFFANLKLYEAYALANPDV</sequence>
<feature type="region of interest" description="Disordered" evidence="1">
    <location>
        <begin position="1"/>
        <end position="56"/>
    </location>
</feature>
<evidence type="ECO:0000313" key="3">
    <source>
        <dbReference type="Proteomes" id="UP000027138"/>
    </source>
</evidence>
<dbReference type="GO" id="GO:0010427">
    <property type="term" value="F:abscisic acid binding"/>
    <property type="evidence" value="ECO:0007669"/>
    <property type="project" value="TreeGrafter"/>
</dbReference>
<dbReference type="GO" id="GO:0038023">
    <property type="term" value="F:signaling receptor activity"/>
    <property type="evidence" value="ECO:0007669"/>
    <property type="project" value="TreeGrafter"/>
</dbReference>
<protein>
    <recommendedName>
        <fullName evidence="4">Bet v I/Major latex protein domain-containing protein</fullName>
    </recommendedName>
</protein>
<organism evidence="2 3">
    <name type="scientific">Jatropha curcas</name>
    <name type="common">Barbados nut</name>
    <dbReference type="NCBI Taxonomy" id="180498"/>
    <lineage>
        <taxon>Eukaryota</taxon>
        <taxon>Viridiplantae</taxon>
        <taxon>Streptophyta</taxon>
        <taxon>Embryophyta</taxon>
        <taxon>Tracheophyta</taxon>
        <taxon>Spermatophyta</taxon>
        <taxon>Magnoliopsida</taxon>
        <taxon>eudicotyledons</taxon>
        <taxon>Gunneridae</taxon>
        <taxon>Pentapetalae</taxon>
        <taxon>rosids</taxon>
        <taxon>fabids</taxon>
        <taxon>Malpighiales</taxon>
        <taxon>Euphorbiaceae</taxon>
        <taxon>Crotonoideae</taxon>
        <taxon>Jatropheae</taxon>
        <taxon>Jatropha</taxon>
    </lineage>
</organism>
<feature type="compositionally biased region" description="Pro residues" evidence="1">
    <location>
        <begin position="44"/>
        <end position="56"/>
    </location>
</feature>
<dbReference type="EMBL" id="KK914304">
    <property type="protein sequence ID" value="KDP42328.1"/>
    <property type="molecule type" value="Genomic_DNA"/>
</dbReference>
<proteinExistence type="predicted"/>
<name>A0A067L537_JATCU</name>
<evidence type="ECO:0000256" key="1">
    <source>
        <dbReference type="SAM" id="MobiDB-lite"/>
    </source>
</evidence>
<dbReference type="OrthoDB" id="1858506at2759"/>
<dbReference type="InterPro" id="IPR050279">
    <property type="entry name" value="Plant_def-hormone_signal"/>
</dbReference>
<reference evidence="2 3" key="1">
    <citation type="journal article" date="2014" name="PLoS ONE">
        <title>Global Analysis of Gene Expression Profiles in Physic Nut (Jatropha curcas L.) Seedlings Exposed to Salt Stress.</title>
        <authorList>
            <person name="Zhang L."/>
            <person name="Zhang C."/>
            <person name="Wu P."/>
            <person name="Chen Y."/>
            <person name="Li M."/>
            <person name="Jiang H."/>
            <person name="Wu G."/>
        </authorList>
    </citation>
    <scope>NUCLEOTIDE SEQUENCE [LARGE SCALE GENOMIC DNA]</scope>
    <source>
        <strain evidence="3">cv. GZQX0401</strain>
        <tissue evidence="2">Young leaves</tissue>
    </source>
</reference>
<dbReference type="GO" id="GO:0005737">
    <property type="term" value="C:cytoplasm"/>
    <property type="evidence" value="ECO:0007669"/>
    <property type="project" value="TreeGrafter"/>
</dbReference>
<dbReference type="InterPro" id="IPR023393">
    <property type="entry name" value="START-like_dom_sf"/>
</dbReference>
<dbReference type="PANTHER" id="PTHR31213:SF81">
    <property type="entry name" value="BET V I_MAJOR LATEX PROTEIN DOMAIN-CONTAINING PROTEIN"/>
    <property type="match status" value="1"/>
</dbReference>
<dbReference type="Proteomes" id="UP000027138">
    <property type="component" value="Unassembled WGS sequence"/>
</dbReference>